<dbReference type="Gene3D" id="3.20.20.10">
    <property type="entry name" value="Alanine racemase"/>
    <property type="match status" value="1"/>
</dbReference>
<dbReference type="InterPro" id="IPR022644">
    <property type="entry name" value="De-COase2_N"/>
</dbReference>
<feature type="binding site" evidence="5">
    <location>
        <position position="318"/>
    </location>
    <ligand>
        <name>substrate</name>
    </ligand>
</feature>
<comment type="similarity">
    <text evidence="5">Belongs to the Orn/Lys/Arg decarboxylase class-II family. LysA subfamily.</text>
</comment>
<dbReference type="SUPFAM" id="SSF50621">
    <property type="entry name" value="Alanine racemase C-terminal domain-like"/>
    <property type="match status" value="1"/>
</dbReference>
<keyword evidence="2 5" id="KW-0210">Decarboxylase</keyword>
<dbReference type="EC" id="4.1.1.20" evidence="5 6"/>
<feature type="binding site" evidence="5">
    <location>
        <position position="239"/>
    </location>
    <ligand>
        <name>pyridoxal 5'-phosphate</name>
        <dbReference type="ChEBI" id="CHEBI:597326"/>
    </ligand>
</feature>
<evidence type="ECO:0000313" key="12">
    <source>
        <dbReference type="Proteomes" id="UP000305410"/>
    </source>
</evidence>
<evidence type="ECO:0000256" key="1">
    <source>
        <dbReference type="ARBA" id="ARBA00001933"/>
    </source>
</evidence>
<feature type="binding site" evidence="5">
    <location>
        <position position="375"/>
    </location>
    <ligand>
        <name>pyridoxal 5'-phosphate</name>
        <dbReference type="ChEBI" id="CHEBI:597326"/>
    </ligand>
</feature>
<dbReference type="PRINTS" id="PR01179">
    <property type="entry name" value="ODADCRBXLASE"/>
</dbReference>
<dbReference type="InterPro" id="IPR022643">
    <property type="entry name" value="De-COase2_C"/>
</dbReference>
<dbReference type="InterPro" id="IPR022653">
    <property type="entry name" value="De-COase2_pyr-phos_BS"/>
</dbReference>
<feature type="domain" description="Orn/DAP/Arg decarboxylase 2 C-terminal" evidence="9">
    <location>
        <begin position="29"/>
        <end position="373"/>
    </location>
</feature>
<evidence type="ECO:0000256" key="5">
    <source>
        <dbReference type="HAMAP-Rule" id="MF_02120"/>
    </source>
</evidence>
<keyword evidence="3 5" id="KW-0663">Pyridoxal phosphate</keyword>
<comment type="pathway">
    <text evidence="5 8">Amino-acid biosynthesis; L-lysine biosynthesis via DAP pathway; L-lysine from DL-2,6-diaminopimelate: step 1/1.</text>
</comment>
<reference evidence="11" key="2">
    <citation type="submission" date="2023-04" db="EMBL/GenBank/DDBJ databases">
        <title>Complete genome sequence of Agrobacterium salinitolerans CFBP5506.</title>
        <authorList>
            <person name="Yen H.-C."/>
            <person name="Yan X.-H."/>
            <person name="Lai E.-M."/>
            <person name="Kuo C.-H."/>
        </authorList>
    </citation>
    <scope>NUCLEOTIDE SEQUENCE</scope>
    <source>
        <strain evidence="11">CFBP5506</strain>
    </source>
</reference>
<dbReference type="GO" id="GO:0008836">
    <property type="term" value="F:diaminopimelate decarboxylase activity"/>
    <property type="evidence" value="ECO:0007669"/>
    <property type="project" value="UniProtKB-UniRule"/>
</dbReference>
<dbReference type="SUPFAM" id="SSF51419">
    <property type="entry name" value="PLP-binding barrel"/>
    <property type="match status" value="1"/>
</dbReference>
<name>A0AAF0KGI0_AGRTU</name>
<feature type="binding site" evidence="5">
    <location>
        <position position="314"/>
    </location>
    <ligand>
        <name>substrate</name>
    </ligand>
</feature>
<dbReference type="HAMAP" id="MF_02120">
    <property type="entry name" value="LysA"/>
    <property type="match status" value="1"/>
</dbReference>
<dbReference type="PANTHER" id="PTHR43727">
    <property type="entry name" value="DIAMINOPIMELATE DECARBOXYLASE"/>
    <property type="match status" value="1"/>
</dbReference>
<evidence type="ECO:0000256" key="4">
    <source>
        <dbReference type="ARBA" id="ARBA00023239"/>
    </source>
</evidence>
<dbReference type="PROSITE" id="PS00878">
    <property type="entry name" value="ODR_DC_2_1"/>
    <property type="match status" value="1"/>
</dbReference>
<organism evidence="11 12">
    <name type="scientific">Agrobacterium tumefaciens</name>
    <dbReference type="NCBI Taxonomy" id="358"/>
    <lineage>
        <taxon>Bacteria</taxon>
        <taxon>Pseudomonadati</taxon>
        <taxon>Pseudomonadota</taxon>
        <taxon>Alphaproteobacteria</taxon>
        <taxon>Hyphomicrobiales</taxon>
        <taxon>Rhizobiaceae</taxon>
        <taxon>Rhizobium/Agrobacterium group</taxon>
        <taxon>Agrobacterium</taxon>
        <taxon>Agrobacterium tumefaciens complex</taxon>
    </lineage>
</organism>
<dbReference type="PRINTS" id="PR01181">
    <property type="entry name" value="DAPDCRBXLASE"/>
</dbReference>
<dbReference type="GO" id="GO:0030170">
    <property type="term" value="F:pyridoxal phosphate binding"/>
    <property type="evidence" value="ECO:0007669"/>
    <property type="project" value="UniProtKB-UniRule"/>
</dbReference>
<evidence type="ECO:0000256" key="3">
    <source>
        <dbReference type="ARBA" id="ARBA00022898"/>
    </source>
</evidence>
<proteinExistence type="inferred from homology"/>
<dbReference type="InterPro" id="IPR022657">
    <property type="entry name" value="De-COase2_CS"/>
</dbReference>
<dbReference type="CDD" id="cd06828">
    <property type="entry name" value="PLPDE_III_DapDC"/>
    <property type="match status" value="1"/>
</dbReference>
<dbReference type="NCBIfam" id="TIGR01048">
    <property type="entry name" value="lysA"/>
    <property type="match status" value="1"/>
</dbReference>
<evidence type="ECO:0000259" key="9">
    <source>
        <dbReference type="Pfam" id="PF00278"/>
    </source>
</evidence>
<evidence type="ECO:0000256" key="7">
    <source>
        <dbReference type="PIRSR" id="PIRSR600183-50"/>
    </source>
</evidence>
<comment type="catalytic activity">
    <reaction evidence="5 8">
        <text>meso-2,6-diaminopimelate + H(+) = L-lysine + CO2</text>
        <dbReference type="Rhea" id="RHEA:15101"/>
        <dbReference type="ChEBI" id="CHEBI:15378"/>
        <dbReference type="ChEBI" id="CHEBI:16526"/>
        <dbReference type="ChEBI" id="CHEBI:32551"/>
        <dbReference type="ChEBI" id="CHEBI:57791"/>
        <dbReference type="EC" id="4.1.1.20"/>
    </reaction>
</comment>
<evidence type="ECO:0000256" key="6">
    <source>
        <dbReference type="NCBIfam" id="TIGR01048"/>
    </source>
</evidence>
<feature type="binding site" evidence="5">
    <location>
        <position position="375"/>
    </location>
    <ligand>
        <name>substrate</name>
    </ligand>
</feature>
<comment type="cofactor">
    <cofactor evidence="1 5 7 8">
        <name>pyridoxal 5'-phosphate</name>
        <dbReference type="ChEBI" id="CHEBI:597326"/>
    </cofactor>
</comment>
<dbReference type="RefSeq" id="WP_080795138.1">
    <property type="nucleotide sequence ID" value="NZ_CP122963.1"/>
</dbReference>
<dbReference type="InterPro" id="IPR029066">
    <property type="entry name" value="PLP-binding_barrel"/>
</dbReference>
<dbReference type="Gene3D" id="2.40.37.10">
    <property type="entry name" value="Lyase, Ornithine Decarboxylase, Chain A, domain 1"/>
    <property type="match status" value="1"/>
</dbReference>
<dbReference type="Proteomes" id="UP000305410">
    <property type="component" value="Chromosome Linear"/>
</dbReference>
<dbReference type="InterPro" id="IPR002986">
    <property type="entry name" value="DAP_deCOOHase_LysA"/>
</dbReference>
<evidence type="ECO:0000256" key="2">
    <source>
        <dbReference type="ARBA" id="ARBA00022793"/>
    </source>
</evidence>
<dbReference type="Pfam" id="PF00278">
    <property type="entry name" value="Orn_DAP_Arg_deC"/>
    <property type="match status" value="1"/>
</dbReference>
<feature type="modified residue" description="N6-(pyridoxal phosphate)lysine" evidence="5 7">
    <location>
        <position position="60"/>
    </location>
</feature>
<keyword evidence="5" id="KW-0028">Amino-acid biosynthesis</keyword>
<dbReference type="AlphaFoldDB" id="A0AAF0KGI0"/>
<keyword evidence="5 8" id="KW-0457">Lysine biosynthesis</keyword>
<evidence type="ECO:0000259" key="10">
    <source>
        <dbReference type="Pfam" id="PF02784"/>
    </source>
</evidence>
<dbReference type="GO" id="GO:0009089">
    <property type="term" value="P:lysine biosynthetic process via diaminopimelate"/>
    <property type="evidence" value="ECO:0007669"/>
    <property type="project" value="UniProtKB-UniRule"/>
</dbReference>
<evidence type="ECO:0000256" key="8">
    <source>
        <dbReference type="RuleBase" id="RU003738"/>
    </source>
</evidence>
<feature type="binding site" evidence="5">
    <location>
        <position position="347"/>
    </location>
    <ligand>
        <name>substrate</name>
    </ligand>
</feature>
<dbReference type="PANTHER" id="PTHR43727:SF2">
    <property type="entry name" value="GROUP IV DECARBOXYLASE"/>
    <property type="match status" value="1"/>
</dbReference>
<feature type="domain" description="Orn/DAP/Arg decarboxylase 2 N-terminal" evidence="10">
    <location>
        <begin position="35"/>
        <end position="281"/>
    </location>
</feature>
<comment type="subunit">
    <text evidence="5">Homodimer.</text>
</comment>
<feature type="active site" description="Proton donor" evidence="7">
    <location>
        <position position="346"/>
    </location>
</feature>
<dbReference type="InterPro" id="IPR000183">
    <property type="entry name" value="Orn/DAP/Arg_de-COase"/>
</dbReference>
<evidence type="ECO:0000313" key="11">
    <source>
        <dbReference type="EMBL" id="WGM61676.1"/>
    </source>
</evidence>
<dbReference type="InterPro" id="IPR009006">
    <property type="entry name" value="Ala_racemase/Decarboxylase_C"/>
</dbReference>
<protein>
    <recommendedName>
        <fullName evidence="5 6">Diaminopimelate decarboxylase</fullName>
        <shortName evidence="5">DAP decarboxylase</shortName>
        <shortName evidence="5">DAPDC</shortName>
        <ecNumber evidence="5 6">4.1.1.20</ecNumber>
    </recommendedName>
</protein>
<comment type="function">
    <text evidence="5">Specifically catalyzes the decarboxylation of meso-diaminopimelate (meso-DAP) to L-lysine.</text>
</comment>
<feature type="binding site" evidence="5">
    <location>
        <begin position="275"/>
        <end position="278"/>
    </location>
    <ligand>
        <name>pyridoxal 5'-phosphate</name>
        <dbReference type="ChEBI" id="CHEBI:597326"/>
    </ligand>
</feature>
<gene>
    <name evidence="5 11" type="primary">lysA</name>
    <name evidence="11" type="ORF">CFBP5506_18830</name>
</gene>
<accession>A0AAF0KGI0</accession>
<reference evidence="11" key="1">
    <citation type="submission" date="2019-04" db="EMBL/GenBank/DDBJ databases">
        <authorList>
            <person name="Chiang H.-Y."/>
            <person name="Huang Y.-Y."/>
            <person name="Chou L."/>
            <person name="Lai E.-M."/>
            <person name="Kuo C.-H."/>
        </authorList>
    </citation>
    <scope>NUCLEOTIDE SEQUENCE</scope>
    <source>
        <strain evidence="11">CFBP5506</strain>
    </source>
</reference>
<dbReference type="Pfam" id="PF02784">
    <property type="entry name" value="Orn_Arg_deC_N"/>
    <property type="match status" value="1"/>
</dbReference>
<sequence length="422" mass="45606">MNHFGYIDGVLHAENVPVPEIAKAVGTPFYVYSTATLERHYKVFSGAFADVDAMVCYAMKANSNQAVLKTLAKLGAGIDVVSGGELRRALAAGVPASRIMFSGVGKTVAEMDYALEAGIYCFNIESEPELEVLNLRAVKAGKRAHVSFRINPDVDARTHAKISTGKKENKFGISYERARAVYAHAATLPGIEVTGIDMHIGSQITELQPFEDAFRLLRELVEALRGDGHTISHVDIGGGLGIPYRDDNNPPPLPDAYAHIVKNELKSLNCKIVTEPGRLIVGNAGILVTEVIYVKDGGEKTFVIVDGAMNDLIRPTLYEAYHGIRPVVQPAENTPRIKADIVGPVCETGDYLALDREMAAPQPGDLIAVSSAGAYGAVQAGTYNSRLLVPEVLVKDNKFHVIRPRGTYEELIALDSVPAWLD</sequence>
<feature type="binding site" evidence="5">
    <location>
        <position position="278"/>
    </location>
    <ligand>
        <name>substrate</name>
    </ligand>
</feature>
<dbReference type="FunFam" id="3.20.20.10:FF:000003">
    <property type="entry name" value="Diaminopimelate decarboxylase"/>
    <property type="match status" value="1"/>
</dbReference>
<keyword evidence="4 5" id="KW-0456">Lyase</keyword>
<dbReference type="PROSITE" id="PS00879">
    <property type="entry name" value="ODR_DC_2_2"/>
    <property type="match status" value="1"/>
</dbReference>
<dbReference type="EMBL" id="CP122963">
    <property type="protein sequence ID" value="WGM61676.1"/>
    <property type="molecule type" value="Genomic_DNA"/>
</dbReference>